<comment type="caution">
    <text evidence="2">The sequence shown here is derived from an EMBL/GenBank/DDBJ whole genome shotgun (WGS) entry which is preliminary data.</text>
</comment>
<gene>
    <name evidence="2" type="ORF">C1SCF055_LOCUS4997</name>
</gene>
<feature type="region of interest" description="Disordered" evidence="1">
    <location>
        <begin position="146"/>
        <end position="171"/>
    </location>
</feature>
<sequence length="185" mass="20191">MGLFSETCCAVDPGPGAQFYPHPPDLPRYSPELESNTAARQSAASAAGRVEISKKKQRAWKVLVHYSQRRYRKVDLERSPVPPSKYRLGGGTGWCENHDAVGGVKWVHEVAGERKTWGSEWEFGLTFTTLATANHANGLVVHHWPGESGDPALPNGDEGNAPQLVSHRDNEHKIVVRAGSANSDS</sequence>
<name>A0A9P1FH25_9DINO</name>
<reference evidence="2" key="1">
    <citation type="submission" date="2022-10" db="EMBL/GenBank/DDBJ databases">
        <authorList>
            <person name="Chen Y."/>
            <person name="Dougan E. K."/>
            <person name="Chan C."/>
            <person name="Rhodes N."/>
            <person name="Thang M."/>
        </authorList>
    </citation>
    <scope>NUCLEOTIDE SEQUENCE</scope>
</reference>
<reference evidence="3" key="2">
    <citation type="submission" date="2024-04" db="EMBL/GenBank/DDBJ databases">
        <authorList>
            <person name="Chen Y."/>
            <person name="Shah S."/>
            <person name="Dougan E. K."/>
            <person name="Thang M."/>
            <person name="Chan C."/>
        </authorList>
    </citation>
    <scope>NUCLEOTIDE SEQUENCE [LARGE SCALE GENOMIC DNA]</scope>
</reference>
<dbReference type="AlphaFoldDB" id="A0A9P1FH25"/>
<proteinExistence type="predicted"/>
<dbReference type="EMBL" id="CAMXCT030000298">
    <property type="protein sequence ID" value="CAL4764116.1"/>
    <property type="molecule type" value="Genomic_DNA"/>
</dbReference>
<evidence type="ECO:0000313" key="2">
    <source>
        <dbReference type="EMBL" id="CAI3976804.1"/>
    </source>
</evidence>
<keyword evidence="4" id="KW-1185">Reference proteome</keyword>
<dbReference type="EMBL" id="CAMXCT020000298">
    <property type="protein sequence ID" value="CAL1130179.1"/>
    <property type="molecule type" value="Genomic_DNA"/>
</dbReference>
<evidence type="ECO:0000256" key="1">
    <source>
        <dbReference type="SAM" id="MobiDB-lite"/>
    </source>
</evidence>
<protein>
    <submittedName>
        <fullName evidence="2">Uncharacterized protein</fullName>
    </submittedName>
</protein>
<accession>A0A9P1FH25</accession>
<dbReference type="EMBL" id="CAMXCT010000298">
    <property type="protein sequence ID" value="CAI3976804.1"/>
    <property type="molecule type" value="Genomic_DNA"/>
</dbReference>
<evidence type="ECO:0000313" key="3">
    <source>
        <dbReference type="EMBL" id="CAL1130179.1"/>
    </source>
</evidence>
<evidence type="ECO:0000313" key="4">
    <source>
        <dbReference type="Proteomes" id="UP001152797"/>
    </source>
</evidence>
<dbReference type="Proteomes" id="UP001152797">
    <property type="component" value="Unassembled WGS sequence"/>
</dbReference>
<organism evidence="2">
    <name type="scientific">Cladocopium goreaui</name>
    <dbReference type="NCBI Taxonomy" id="2562237"/>
    <lineage>
        <taxon>Eukaryota</taxon>
        <taxon>Sar</taxon>
        <taxon>Alveolata</taxon>
        <taxon>Dinophyceae</taxon>
        <taxon>Suessiales</taxon>
        <taxon>Symbiodiniaceae</taxon>
        <taxon>Cladocopium</taxon>
    </lineage>
</organism>